<dbReference type="InterPro" id="IPR031621">
    <property type="entry name" value="HisKA_7TM"/>
</dbReference>
<dbReference type="CDD" id="cd01949">
    <property type="entry name" value="GGDEF"/>
    <property type="match status" value="1"/>
</dbReference>
<dbReference type="Gene3D" id="3.30.70.270">
    <property type="match status" value="1"/>
</dbReference>
<dbReference type="PROSITE" id="PS50887">
    <property type="entry name" value="GGDEF"/>
    <property type="match status" value="1"/>
</dbReference>
<feature type="transmembrane region" description="Helical" evidence="1">
    <location>
        <begin position="144"/>
        <end position="167"/>
    </location>
</feature>
<dbReference type="Pfam" id="PF16927">
    <property type="entry name" value="HisKA_7TM"/>
    <property type="match status" value="1"/>
</dbReference>
<keyword evidence="1" id="KW-0472">Membrane</keyword>
<feature type="transmembrane region" description="Helical" evidence="1">
    <location>
        <begin position="179"/>
        <end position="199"/>
    </location>
</feature>
<feature type="transmembrane region" description="Helical" evidence="1">
    <location>
        <begin position="40"/>
        <end position="59"/>
    </location>
</feature>
<feature type="transmembrane region" description="Helical" evidence="1">
    <location>
        <begin position="71"/>
        <end position="89"/>
    </location>
</feature>
<dbReference type="Proteomes" id="UP000181936">
    <property type="component" value="Chromosome"/>
</dbReference>
<dbReference type="SUPFAM" id="SSF55785">
    <property type="entry name" value="PYP-like sensor domain (PAS domain)"/>
    <property type="match status" value="1"/>
</dbReference>
<dbReference type="KEGG" id="bwh:A9C19_20365"/>
<proteinExistence type="predicted"/>
<dbReference type="InterPro" id="IPR029787">
    <property type="entry name" value="Nucleotide_cyclase"/>
</dbReference>
<protein>
    <submittedName>
        <fullName evidence="4">Diguanylate cyclase</fullName>
    </submittedName>
</protein>
<evidence type="ECO:0000256" key="1">
    <source>
        <dbReference type="SAM" id="Phobius"/>
    </source>
</evidence>
<evidence type="ECO:0000259" key="3">
    <source>
        <dbReference type="PROSITE" id="PS50887"/>
    </source>
</evidence>
<dbReference type="NCBIfam" id="TIGR00229">
    <property type="entry name" value="sensory_box"/>
    <property type="match status" value="1"/>
</dbReference>
<feature type="domain" description="PAC" evidence="2">
    <location>
        <begin position="301"/>
        <end position="352"/>
    </location>
</feature>
<sequence length="525" mass="60172">MNSALNISITLICVSTVLNLYLCLYVFIKRHHYTSIAKVFILHSFLTALYCFGSVYVLMSTTIEEIKFWTTVLYAGMPLSATMGLLFIMKYLGINLSRKSSWLLLGIPIMTFLMVATNDFHHLHYRVFEIDPELGAPYVHQEMGFWYIVHGLYTFSSLFVAFLLVMFRWKETTATYRPQLLSLLFGQLIPMITSFLYLLGVTPPGIDPVPMVMWMTSLFYLWSISTSRMFTLMPIAKDIIFNSINDGAMVLDEDNRLIEFNKSSQQMFPGLSLTTLGKPFLEVWQSLLHDSPPFSLEHGLSQQEFRVPTKDGTISTYQVRISKVQHTSKSEGLLLIFTDFTELKRLQVKLEHYAYYDELTRIYNRRAFFQQCEDMLTSSNQHRSPFSIILMDIDYFKKVNDTYGHGVGDEILKHVANMITNELSHGELFARYGGEEFVLALKGYTEIEAEELAERLRLRINESSLQTAEGDRLSVTLSLGVAGVESGKDETLHHILHRADQALYVAKDAGRNQVRVYTPSIVLLK</sequence>
<dbReference type="GO" id="GO:0052621">
    <property type="term" value="F:diguanylate cyclase activity"/>
    <property type="evidence" value="ECO:0007669"/>
    <property type="project" value="TreeGrafter"/>
</dbReference>
<dbReference type="InterPro" id="IPR050469">
    <property type="entry name" value="Diguanylate_Cyclase"/>
</dbReference>
<dbReference type="RefSeq" id="WP_072581627.1">
    <property type="nucleotide sequence ID" value="NZ_CP016020.1"/>
</dbReference>
<dbReference type="InterPro" id="IPR043128">
    <property type="entry name" value="Rev_trsase/Diguanyl_cyclase"/>
</dbReference>
<dbReference type="Gene3D" id="3.30.450.20">
    <property type="entry name" value="PAS domain"/>
    <property type="match status" value="1"/>
</dbReference>
<dbReference type="FunFam" id="3.30.70.270:FF:000001">
    <property type="entry name" value="Diguanylate cyclase domain protein"/>
    <property type="match status" value="1"/>
</dbReference>
<organism evidence="4 5">
    <name type="scientific">Bacillus weihaiensis</name>
    <dbReference type="NCBI Taxonomy" id="1547283"/>
    <lineage>
        <taxon>Bacteria</taxon>
        <taxon>Bacillati</taxon>
        <taxon>Bacillota</taxon>
        <taxon>Bacilli</taxon>
        <taxon>Bacillales</taxon>
        <taxon>Bacillaceae</taxon>
        <taxon>Bacillus</taxon>
    </lineage>
</organism>
<evidence type="ECO:0000259" key="2">
    <source>
        <dbReference type="PROSITE" id="PS50113"/>
    </source>
</evidence>
<dbReference type="OrthoDB" id="9759607at2"/>
<dbReference type="SMART" id="SM00267">
    <property type="entry name" value="GGDEF"/>
    <property type="match status" value="1"/>
</dbReference>
<gene>
    <name evidence="4" type="ORF">A9C19_20365</name>
</gene>
<dbReference type="InterPro" id="IPR000014">
    <property type="entry name" value="PAS"/>
</dbReference>
<dbReference type="NCBIfam" id="TIGR00254">
    <property type="entry name" value="GGDEF"/>
    <property type="match status" value="1"/>
</dbReference>
<feature type="transmembrane region" description="Helical" evidence="1">
    <location>
        <begin position="6"/>
        <end position="28"/>
    </location>
</feature>
<feature type="transmembrane region" description="Helical" evidence="1">
    <location>
        <begin position="101"/>
        <end position="124"/>
    </location>
</feature>
<reference evidence="4 5" key="1">
    <citation type="journal article" date="2016" name="Sci. Rep.">
        <title>Complete genome sequence and transcriptomic analysis of a novel marine strain Bacillus weihaiensis reveals the mechanism of brown algae degradation.</title>
        <authorList>
            <person name="Zhu Y."/>
            <person name="Chen P."/>
            <person name="Bao Y."/>
            <person name="Men Y."/>
            <person name="Zeng Y."/>
            <person name="Yang J."/>
            <person name="Sun J."/>
            <person name="Sun Y."/>
        </authorList>
    </citation>
    <scope>NUCLEOTIDE SEQUENCE [LARGE SCALE GENOMIC DNA]</scope>
    <source>
        <strain evidence="4 5">Alg07</strain>
    </source>
</reference>
<dbReference type="EMBL" id="CP016020">
    <property type="protein sequence ID" value="APH06835.1"/>
    <property type="molecule type" value="Genomic_DNA"/>
</dbReference>
<accession>A0A1L3MWW7</accession>
<dbReference type="PANTHER" id="PTHR45138">
    <property type="entry name" value="REGULATORY COMPONENTS OF SENSORY TRANSDUCTION SYSTEM"/>
    <property type="match status" value="1"/>
</dbReference>
<evidence type="ECO:0000313" key="4">
    <source>
        <dbReference type="EMBL" id="APH06835.1"/>
    </source>
</evidence>
<dbReference type="PANTHER" id="PTHR45138:SF9">
    <property type="entry name" value="DIGUANYLATE CYCLASE DGCM-RELATED"/>
    <property type="match status" value="1"/>
</dbReference>
<keyword evidence="1" id="KW-0812">Transmembrane</keyword>
<dbReference type="CDD" id="cd00130">
    <property type="entry name" value="PAS"/>
    <property type="match status" value="1"/>
</dbReference>
<keyword evidence="5" id="KW-1185">Reference proteome</keyword>
<keyword evidence="1" id="KW-1133">Transmembrane helix</keyword>
<dbReference type="STRING" id="1547283.A9C19_20365"/>
<dbReference type="Pfam" id="PF00990">
    <property type="entry name" value="GGDEF"/>
    <property type="match status" value="1"/>
</dbReference>
<dbReference type="AlphaFoldDB" id="A0A1L3MWW7"/>
<dbReference type="InterPro" id="IPR000700">
    <property type="entry name" value="PAS-assoc_C"/>
</dbReference>
<dbReference type="PROSITE" id="PS50113">
    <property type="entry name" value="PAC"/>
    <property type="match status" value="1"/>
</dbReference>
<evidence type="ECO:0000313" key="5">
    <source>
        <dbReference type="Proteomes" id="UP000181936"/>
    </source>
</evidence>
<dbReference type="InterPro" id="IPR035965">
    <property type="entry name" value="PAS-like_dom_sf"/>
</dbReference>
<dbReference type="SUPFAM" id="SSF55073">
    <property type="entry name" value="Nucleotide cyclase"/>
    <property type="match status" value="1"/>
</dbReference>
<dbReference type="InterPro" id="IPR000160">
    <property type="entry name" value="GGDEF_dom"/>
</dbReference>
<feature type="domain" description="GGDEF" evidence="3">
    <location>
        <begin position="384"/>
        <end position="519"/>
    </location>
</feature>
<name>A0A1L3MWW7_9BACI</name>